<organism evidence="2 3">
    <name type="scientific">Punica granatum</name>
    <name type="common">Pomegranate</name>
    <dbReference type="NCBI Taxonomy" id="22663"/>
    <lineage>
        <taxon>Eukaryota</taxon>
        <taxon>Viridiplantae</taxon>
        <taxon>Streptophyta</taxon>
        <taxon>Embryophyta</taxon>
        <taxon>Tracheophyta</taxon>
        <taxon>Spermatophyta</taxon>
        <taxon>Magnoliopsida</taxon>
        <taxon>eudicotyledons</taxon>
        <taxon>Gunneridae</taxon>
        <taxon>Pentapetalae</taxon>
        <taxon>rosids</taxon>
        <taxon>malvids</taxon>
        <taxon>Myrtales</taxon>
        <taxon>Lythraceae</taxon>
        <taxon>Punica</taxon>
    </lineage>
</organism>
<proteinExistence type="predicted"/>
<evidence type="ECO:0000256" key="1">
    <source>
        <dbReference type="SAM" id="MobiDB-lite"/>
    </source>
</evidence>
<dbReference type="AlphaFoldDB" id="A0A2I0JCT6"/>
<evidence type="ECO:0000313" key="2">
    <source>
        <dbReference type="EMBL" id="PKI54064.1"/>
    </source>
</evidence>
<dbReference type="Proteomes" id="UP000233551">
    <property type="component" value="Unassembled WGS sequence"/>
</dbReference>
<gene>
    <name evidence="2" type="ORF">CRG98_025558</name>
</gene>
<name>A0A2I0JCT6_PUNGR</name>
<protein>
    <submittedName>
        <fullName evidence="2">Uncharacterized protein</fullName>
    </submittedName>
</protein>
<sequence>MVKRTKRVREMVLQRRQEARKLEMARLMEKLDADNGQEEGRKAALGRKKRRMMISDGGLLGERELRCRRSLKRKEPRVKEREGERALVMRMMDPRVHGAEAEKMRTVDDDDAVFGAFCPERKRATERAEAAALKPEVRKMKLMEVTGLDASVKGKCSRGWEGAAGDWIYRRSVELKAAAQRKNRKERKRKRWSESRE</sequence>
<comment type="caution">
    <text evidence="2">The sequence shown here is derived from an EMBL/GenBank/DDBJ whole genome shotgun (WGS) entry which is preliminary data.</text>
</comment>
<dbReference type="EMBL" id="PGOL01001813">
    <property type="protein sequence ID" value="PKI54064.1"/>
    <property type="molecule type" value="Genomic_DNA"/>
</dbReference>
<reference evidence="2 3" key="1">
    <citation type="submission" date="2017-11" db="EMBL/GenBank/DDBJ databases">
        <title>De-novo sequencing of pomegranate (Punica granatum L.) genome.</title>
        <authorList>
            <person name="Akparov Z."/>
            <person name="Amiraslanov A."/>
            <person name="Hajiyeva S."/>
            <person name="Abbasov M."/>
            <person name="Kaur K."/>
            <person name="Hamwieh A."/>
            <person name="Solovyev V."/>
            <person name="Salamov A."/>
            <person name="Braich B."/>
            <person name="Kosarev P."/>
            <person name="Mahmoud A."/>
            <person name="Hajiyev E."/>
            <person name="Babayeva S."/>
            <person name="Izzatullayeva V."/>
            <person name="Mammadov A."/>
            <person name="Mammadov A."/>
            <person name="Sharifova S."/>
            <person name="Ojaghi J."/>
            <person name="Eynullazada K."/>
            <person name="Bayramov B."/>
            <person name="Abdulazimova A."/>
            <person name="Shahmuradov I."/>
        </authorList>
    </citation>
    <scope>NUCLEOTIDE SEQUENCE [LARGE SCALE GENOMIC DNA]</scope>
    <source>
        <strain evidence="3">cv. AG2017</strain>
        <tissue evidence="2">Leaf</tissue>
    </source>
</reference>
<keyword evidence="3" id="KW-1185">Reference proteome</keyword>
<feature type="region of interest" description="Disordered" evidence="1">
    <location>
        <begin position="178"/>
        <end position="197"/>
    </location>
</feature>
<feature type="compositionally biased region" description="Basic residues" evidence="1">
    <location>
        <begin position="179"/>
        <end position="191"/>
    </location>
</feature>
<evidence type="ECO:0000313" key="3">
    <source>
        <dbReference type="Proteomes" id="UP000233551"/>
    </source>
</evidence>
<accession>A0A2I0JCT6</accession>